<gene>
    <name evidence="1" type="ORF">B0T24DRAFT_612137</name>
</gene>
<proteinExistence type="predicted"/>
<evidence type="ECO:0000313" key="1">
    <source>
        <dbReference type="EMBL" id="KAK3379524.1"/>
    </source>
</evidence>
<comment type="caution">
    <text evidence="1">The sequence shown here is derived from an EMBL/GenBank/DDBJ whole genome shotgun (WGS) entry which is preliminary data.</text>
</comment>
<reference evidence="1" key="1">
    <citation type="journal article" date="2023" name="Mol. Phylogenet. Evol.">
        <title>Genome-scale phylogeny and comparative genomics of the fungal order Sordariales.</title>
        <authorList>
            <person name="Hensen N."/>
            <person name="Bonometti L."/>
            <person name="Westerberg I."/>
            <person name="Brannstrom I.O."/>
            <person name="Guillou S."/>
            <person name="Cros-Aarteil S."/>
            <person name="Calhoun S."/>
            <person name="Haridas S."/>
            <person name="Kuo A."/>
            <person name="Mondo S."/>
            <person name="Pangilinan J."/>
            <person name="Riley R."/>
            <person name="LaButti K."/>
            <person name="Andreopoulos B."/>
            <person name="Lipzen A."/>
            <person name="Chen C."/>
            <person name="Yan M."/>
            <person name="Daum C."/>
            <person name="Ng V."/>
            <person name="Clum A."/>
            <person name="Steindorff A."/>
            <person name="Ohm R.A."/>
            <person name="Martin F."/>
            <person name="Silar P."/>
            <person name="Natvig D.O."/>
            <person name="Lalanne C."/>
            <person name="Gautier V."/>
            <person name="Ament-Velasquez S.L."/>
            <person name="Kruys A."/>
            <person name="Hutchinson M.I."/>
            <person name="Powell A.J."/>
            <person name="Barry K."/>
            <person name="Miller A.N."/>
            <person name="Grigoriev I.V."/>
            <person name="Debuchy R."/>
            <person name="Gladieux P."/>
            <person name="Hiltunen Thoren M."/>
            <person name="Johannesson H."/>
        </authorList>
    </citation>
    <scope>NUCLEOTIDE SEQUENCE</scope>
    <source>
        <strain evidence="1">CBS 958.72</strain>
    </source>
</reference>
<dbReference type="EMBL" id="JAULSN010000002">
    <property type="protein sequence ID" value="KAK3379524.1"/>
    <property type="molecule type" value="Genomic_DNA"/>
</dbReference>
<dbReference type="AlphaFoldDB" id="A0AAE0KMQ8"/>
<accession>A0AAE0KMQ8</accession>
<protein>
    <submittedName>
        <fullName evidence="1">Uncharacterized protein</fullName>
    </submittedName>
</protein>
<organism evidence="1 2">
    <name type="scientific">Lasiosphaeria ovina</name>
    <dbReference type="NCBI Taxonomy" id="92902"/>
    <lineage>
        <taxon>Eukaryota</taxon>
        <taxon>Fungi</taxon>
        <taxon>Dikarya</taxon>
        <taxon>Ascomycota</taxon>
        <taxon>Pezizomycotina</taxon>
        <taxon>Sordariomycetes</taxon>
        <taxon>Sordariomycetidae</taxon>
        <taxon>Sordariales</taxon>
        <taxon>Lasiosphaeriaceae</taxon>
        <taxon>Lasiosphaeria</taxon>
    </lineage>
</organism>
<evidence type="ECO:0000313" key="2">
    <source>
        <dbReference type="Proteomes" id="UP001287356"/>
    </source>
</evidence>
<sequence>MVKEQLLFLALHVISLPPHLFDTLSPCVRFSPDVFFQWSKFRSRRLESILGAASRYIHTLWRNVTRRTTTGRATTTKAQLTLSSSD</sequence>
<reference evidence="1" key="2">
    <citation type="submission" date="2023-06" db="EMBL/GenBank/DDBJ databases">
        <authorList>
            <consortium name="Lawrence Berkeley National Laboratory"/>
            <person name="Haridas S."/>
            <person name="Hensen N."/>
            <person name="Bonometti L."/>
            <person name="Westerberg I."/>
            <person name="Brannstrom I.O."/>
            <person name="Guillou S."/>
            <person name="Cros-Aarteil S."/>
            <person name="Calhoun S."/>
            <person name="Kuo A."/>
            <person name="Mondo S."/>
            <person name="Pangilinan J."/>
            <person name="Riley R."/>
            <person name="Labutti K."/>
            <person name="Andreopoulos B."/>
            <person name="Lipzen A."/>
            <person name="Chen C."/>
            <person name="Yanf M."/>
            <person name="Daum C."/>
            <person name="Ng V."/>
            <person name="Clum A."/>
            <person name="Steindorff A."/>
            <person name="Ohm R."/>
            <person name="Martin F."/>
            <person name="Silar P."/>
            <person name="Natvig D."/>
            <person name="Lalanne C."/>
            <person name="Gautier V."/>
            <person name="Ament-Velasquez S.L."/>
            <person name="Kruys A."/>
            <person name="Hutchinson M.I."/>
            <person name="Powell A.J."/>
            <person name="Barry K."/>
            <person name="Miller A.N."/>
            <person name="Grigoriev I.V."/>
            <person name="Debuchy R."/>
            <person name="Gladieux P."/>
            <person name="Thoren M.H."/>
            <person name="Johannesson H."/>
        </authorList>
    </citation>
    <scope>NUCLEOTIDE SEQUENCE</scope>
    <source>
        <strain evidence="1">CBS 958.72</strain>
    </source>
</reference>
<keyword evidence="2" id="KW-1185">Reference proteome</keyword>
<dbReference type="Proteomes" id="UP001287356">
    <property type="component" value="Unassembled WGS sequence"/>
</dbReference>
<name>A0AAE0KMQ8_9PEZI</name>